<dbReference type="EMBL" id="BMUU01000012">
    <property type="protein sequence ID" value="GGY57167.1"/>
    <property type="molecule type" value="Genomic_DNA"/>
</dbReference>
<evidence type="ECO:0000313" key="2">
    <source>
        <dbReference type="EMBL" id="GGY57167.1"/>
    </source>
</evidence>
<feature type="compositionally biased region" description="Basic and acidic residues" evidence="1">
    <location>
        <begin position="34"/>
        <end position="47"/>
    </location>
</feature>
<name>A0ABQ3AII3_9ACTN</name>
<comment type="caution">
    <text evidence="2">The sequence shown here is derived from an EMBL/GenBank/DDBJ whole genome shotgun (WGS) entry which is preliminary data.</text>
</comment>
<feature type="region of interest" description="Disordered" evidence="1">
    <location>
        <begin position="34"/>
        <end position="60"/>
    </location>
</feature>
<dbReference type="Proteomes" id="UP000600946">
    <property type="component" value="Unassembled WGS sequence"/>
</dbReference>
<keyword evidence="3" id="KW-1185">Reference proteome</keyword>
<organism evidence="2 3">
    <name type="scientific">Streptomyces xanthochromogenes</name>
    <dbReference type="NCBI Taxonomy" id="67384"/>
    <lineage>
        <taxon>Bacteria</taxon>
        <taxon>Bacillati</taxon>
        <taxon>Actinomycetota</taxon>
        <taxon>Actinomycetes</taxon>
        <taxon>Kitasatosporales</taxon>
        <taxon>Streptomycetaceae</taxon>
        <taxon>Streptomyces</taxon>
    </lineage>
</organism>
<protein>
    <submittedName>
        <fullName evidence="2">Uncharacterized protein</fullName>
    </submittedName>
</protein>
<sequence length="60" mass="6675">MSRNFNRASDCLDAAREMAKSGRPTLARLLAEEAAARTPDSPDRARLLSEFPGRSLKRED</sequence>
<evidence type="ECO:0000313" key="3">
    <source>
        <dbReference type="Proteomes" id="UP000600946"/>
    </source>
</evidence>
<evidence type="ECO:0000256" key="1">
    <source>
        <dbReference type="SAM" id="MobiDB-lite"/>
    </source>
</evidence>
<gene>
    <name evidence="2" type="ORF">GCM10010326_59710</name>
</gene>
<proteinExistence type="predicted"/>
<reference evidence="3" key="1">
    <citation type="journal article" date="2019" name="Int. J. Syst. Evol. Microbiol.">
        <title>The Global Catalogue of Microorganisms (GCM) 10K type strain sequencing project: providing services to taxonomists for standard genome sequencing and annotation.</title>
        <authorList>
            <consortium name="The Broad Institute Genomics Platform"/>
            <consortium name="The Broad Institute Genome Sequencing Center for Infectious Disease"/>
            <person name="Wu L."/>
            <person name="Ma J."/>
        </authorList>
    </citation>
    <scope>NUCLEOTIDE SEQUENCE [LARGE SCALE GENOMIC DNA]</scope>
    <source>
        <strain evidence="3">JCM 4594</strain>
    </source>
</reference>
<dbReference type="RefSeq" id="WP_229892950.1">
    <property type="nucleotide sequence ID" value="NZ_JBITCQ010000012.1"/>
</dbReference>
<accession>A0ABQ3AII3</accession>